<dbReference type="InterPro" id="IPR055469">
    <property type="entry name" value="DUF7041"/>
</dbReference>
<dbReference type="Pfam" id="PF23055">
    <property type="entry name" value="DUF7041"/>
    <property type="match status" value="1"/>
</dbReference>
<protein>
    <recommendedName>
        <fullName evidence="1">DUF7041 domain-containing protein</fullName>
    </recommendedName>
</protein>
<proteinExistence type="predicted"/>
<organism evidence="2 3">
    <name type="scientific">Cyphomyrmex costatus</name>
    <dbReference type="NCBI Taxonomy" id="456900"/>
    <lineage>
        <taxon>Eukaryota</taxon>
        <taxon>Metazoa</taxon>
        <taxon>Ecdysozoa</taxon>
        <taxon>Arthropoda</taxon>
        <taxon>Hexapoda</taxon>
        <taxon>Insecta</taxon>
        <taxon>Pterygota</taxon>
        <taxon>Neoptera</taxon>
        <taxon>Endopterygota</taxon>
        <taxon>Hymenoptera</taxon>
        <taxon>Apocrita</taxon>
        <taxon>Aculeata</taxon>
        <taxon>Formicoidea</taxon>
        <taxon>Formicidae</taxon>
        <taxon>Myrmicinae</taxon>
        <taxon>Cyphomyrmex</taxon>
    </lineage>
</organism>
<sequence>MRPAPFWKTKPDLWFVQMEAQFQQIQAILAATKYDLKELSQLADRVMDVLSRLCPEKIAKLEFEYMVQQGQCRPSKSLCASPLHLVQKKNSDWRPCGDNRKLN</sequence>
<evidence type="ECO:0000259" key="1">
    <source>
        <dbReference type="Pfam" id="PF23055"/>
    </source>
</evidence>
<dbReference type="InterPro" id="IPR043502">
    <property type="entry name" value="DNA/RNA_pol_sf"/>
</dbReference>
<keyword evidence="3" id="KW-1185">Reference proteome</keyword>
<feature type="domain" description="DUF7041" evidence="1">
    <location>
        <begin position="5"/>
        <end position="52"/>
    </location>
</feature>
<evidence type="ECO:0000313" key="3">
    <source>
        <dbReference type="Proteomes" id="UP000078542"/>
    </source>
</evidence>
<dbReference type="Gene3D" id="3.10.10.10">
    <property type="entry name" value="HIV Type 1 Reverse Transcriptase, subunit A, domain 1"/>
    <property type="match status" value="1"/>
</dbReference>
<dbReference type="STRING" id="456900.A0A151IDM3"/>
<accession>A0A151IDM3</accession>
<dbReference type="GO" id="GO:0071897">
    <property type="term" value="P:DNA biosynthetic process"/>
    <property type="evidence" value="ECO:0007669"/>
    <property type="project" value="UniProtKB-ARBA"/>
</dbReference>
<reference evidence="2 3" key="1">
    <citation type="submission" date="2016-03" db="EMBL/GenBank/DDBJ databases">
        <title>Cyphomyrmex costatus WGS genome.</title>
        <authorList>
            <person name="Nygaard S."/>
            <person name="Hu H."/>
            <person name="Boomsma J."/>
            <person name="Zhang G."/>
        </authorList>
    </citation>
    <scope>NUCLEOTIDE SEQUENCE [LARGE SCALE GENOMIC DNA]</scope>
    <source>
        <strain evidence="2">MS0001</strain>
        <tissue evidence="2">Whole body</tissue>
    </source>
</reference>
<dbReference type="SUPFAM" id="SSF56672">
    <property type="entry name" value="DNA/RNA polymerases"/>
    <property type="match status" value="1"/>
</dbReference>
<name>A0A151IDM3_9HYME</name>
<dbReference type="EMBL" id="KQ977927">
    <property type="protein sequence ID" value="KYM98785.1"/>
    <property type="molecule type" value="Genomic_DNA"/>
</dbReference>
<dbReference type="Proteomes" id="UP000078542">
    <property type="component" value="Unassembled WGS sequence"/>
</dbReference>
<gene>
    <name evidence="2" type="ORF">ALC62_10497</name>
</gene>
<dbReference type="AlphaFoldDB" id="A0A151IDM3"/>
<evidence type="ECO:0000313" key="2">
    <source>
        <dbReference type="EMBL" id="KYM98785.1"/>
    </source>
</evidence>